<sequence length="924" mass="97686">MMAKFRPLSISAAFAALLLVCPMLFGEAARFDLTGPKLEVHVTRDGKTLPIASVPNLQAGDKIWLHPDLPTTQSVHYLLVVCFLRGTTNPPPEDWFIKIQTWNQKVREEGVNVYVPDEAQQVVLFLAPETGGDFSTLRSAVRGRPGIFVRASQDLAEAGFEQARIEKYLADMRLVPPSDPKALLEHSNLIARTLNLKPNEDCFNRPVDQQYTCLTQSGNQTLLNDGHGETVVSSLTNGDASQLISAASYTSLGGGGLYSAYVGAVVDLVHLMGNLHTAQYQYIPAIAFPEGEDLNLRLNTPPSFHNPKSVIVIGLPAIQPSVLPPLRPADPKHVTCLLQPSVALPVEGAPLVFSTSFAHDLVLHINGSGPEKDIPLVPDAYRGGLTLSPATSERRVLPTATTDAAQPQAAPQVPVKTTAKADASGKVTGTITGFWGFDPFTGPTMQLQSVPGKDWKLAVDDVLIAGRENNLSLSSTGTACVQSITLDTTAGKQEKTDWKEADKPDLINVKVSLKSVDPGALHLTIRQYGEAKPDTVAAETFSEPATLASLKFYAGDTSAVLNGTNLNQVKQLELKDLTFTPSPLPAASNTDSFSEPGSSGTTSLRLALPANAGAPKLKTGEKLTAHVTLKDGRTLTLPVQVEAPRPSVTLINKRITQTADEPIHLADPDDLPVNDQLTFSLKSEASFPRTGQIEIANADNSLHTTLDVTSGTLILQNHHTLVGTLNPLKAFGTSAFGPLRLRAVDPDGTAGDWIPLITLVRLPTLNDVHCPWEASQPCTVTGSGLYLVDSVATDAAFTNPTDVPEGFIGNTLSLSRPAKAGFYLKLRDDPAAANVVTIPVSIQRPPQSQRATPKAVPAAAKPEPATATSAPDATPAEVPPATGATPAAPPAPMNGGQSSQCPQGTCPVPAPPASAAPTAPVAKP</sequence>
<dbReference type="AlphaFoldDB" id="A0AAU7D549"/>
<protein>
    <submittedName>
        <fullName evidence="4">Uncharacterized protein</fullName>
    </submittedName>
</protein>
<name>A0AAU7D549_9BACT</name>
<feature type="signal peptide" evidence="2">
    <location>
        <begin position="1"/>
        <end position="28"/>
    </location>
</feature>
<dbReference type="RefSeq" id="WP_348266562.1">
    <property type="nucleotide sequence ID" value="NZ_CP121194.1"/>
</dbReference>
<accession>A0AAU7CU99</accession>
<feature type="compositionally biased region" description="Polar residues" evidence="1">
    <location>
        <begin position="587"/>
        <end position="604"/>
    </location>
</feature>
<keyword evidence="2" id="KW-0732">Signal</keyword>
<feature type="region of interest" description="Disordered" evidence="1">
    <location>
        <begin position="585"/>
        <end position="604"/>
    </location>
</feature>
<dbReference type="EMBL" id="CP121194">
    <property type="protein sequence ID" value="XBH09053.1"/>
    <property type="molecule type" value="Genomic_DNA"/>
</dbReference>
<feature type="compositionally biased region" description="Low complexity" evidence="1">
    <location>
        <begin position="915"/>
        <end position="924"/>
    </location>
</feature>
<dbReference type="EMBL" id="CP121195">
    <property type="protein sequence ID" value="XBH12257.1"/>
    <property type="molecule type" value="Genomic_DNA"/>
</dbReference>
<accession>A0AAU7D549</accession>
<feature type="region of interest" description="Disordered" evidence="1">
    <location>
        <begin position="844"/>
        <end position="924"/>
    </location>
</feature>
<feature type="compositionally biased region" description="Low complexity" evidence="1">
    <location>
        <begin position="398"/>
        <end position="412"/>
    </location>
</feature>
<reference evidence="4" key="1">
    <citation type="submission" date="2023-03" db="EMBL/GenBank/DDBJ databases">
        <title>Edaphobacter sp.</title>
        <authorList>
            <person name="Huber K.J."/>
            <person name="Papendorf J."/>
            <person name="Pilke C."/>
            <person name="Bunk B."/>
            <person name="Sproeer C."/>
            <person name="Pester M."/>
        </authorList>
    </citation>
    <scope>NUCLEOTIDE SEQUENCE</scope>
    <source>
        <strain evidence="3">DSM 109919</strain>
        <strain evidence="4">DSM 109920</strain>
    </source>
</reference>
<evidence type="ECO:0000256" key="2">
    <source>
        <dbReference type="SAM" id="SignalP"/>
    </source>
</evidence>
<evidence type="ECO:0000256" key="1">
    <source>
        <dbReference type="SAM" id="MobiDB-lite"/>
    </source>
</evidence>
<feature type="compositionally biased region" description="Low complexity" evidence="1">
    <location>
        <begin position="851"/>
        <end position="886"/>
    </location>
</feature>
<gene>
    <name evidence="3" type="ORF">P4G45_11180</name>
    <name evidence="4" type="ORF">P8936_11125</name>
</gene>
<dbReference type="KEGG" id="epl:P4G45_11180"/>
<evidence type="ECO:0000313" key="4">
    <source>
        <dbReference type="EMBL" id="XBH12257.1"/>
    </source>
</evidence>
<evidence type="ECO:0000313" key="3">
    <source>
        <dbReference type="EMBL" id="XBH09053.1"/>
    </source>
</evidence>
<organism evidence="4">
    <name type="scientific">Edaphobacter paludis</name>
    <dbReference type="NCBI Taxonomy" id="3035702"/>
    <lineage>
        <taxon>Bacteria</taxon>
        <taxon>Pseudomonadati</taxon>
        <taxon>Acidobacteriota</taxon>
        <taxon>Terriglobia</taxon>
        <taxon>Terriglobales</taxon>
        <taxon>Acidobacteriaceae</taxon>
        <taxon>Edaphobacter</taxon>
    </lineage>
</organism>
<proteinExistence type="predicted"/>
<feature type="chain" id="PRO_5043288539" evidence="2">
    <location>
        <begin position="29"/>
        <end position="924"/>
    </location>
</feature>
<feature type="region of interest" description="Disordered" evidence="1">
    <location>
        <begin position="392"/>
        <end position="417"/>
    </location>
</feature>